<organism evidence="1 2">
    <name type="scientific">Rhabditophanes sp. KR3021</name>
    <dbReference type="NCBI Taxonomy" id="114890"/>
    <lineage>
        <taxon>Eukaryota</taxon>
        <taxon>Metazoa</taxon>
        <taxon>Ecdysozoa</taxon>
        <taxon>Nematoda</taxon>
        <taxon>Chromadorea</taxon>
        <taxon>Rhabditida</taxon>
        <taxon>Tylenchina</taxon>
        <taxon>Panagrolaimomorpha</taxon>
        <taxon>Strongyloidoidea</taxon>
        <taxon>Alloionematidae</taxon>
        <taxon>Rhabditophanes</taxon>
    </lineage>
</organism>
<proteinExistence type="predicted"/>
<evidence type="ECO:0000313" key="2">
    <source>
        <dbReference type="WBParaSite" id="RSKR_0000019300.1"/>
    </source>
</evidence>
<protein>
    <submittedName>
        <fullName evidence="2">Abhydrolase_3 domain-containing protein</fullName>
    </submittedName>
</protein>
<dbReference type="Proteomes" id="UP000095286">
    <property type="component" value="Unplaced"/>
</dbReference>
<accession>A0AC35TG40</accession>
<sequence>MIIIPSLPEDVSNKEFLSKANVVMRFFSNIPGNLIEKFISAKHRVYFERKTVRFLCKHFGEAHPVPDHLTVEDKEIGGTPCRLYIPNKETRKSDGALFLVHGGAWLYNRAKYYDETCFDLATQIGCMIISIDYRRAPEVTFPVPVNDCWSAVEGFATQIYKEYGIDKNLLGVIGDSAGGNLAAVMALRDNVRKTNYLKCQILLYPATSCIDVDSPAFHECRAIYKNSVLLQPKQGTRAVLLYLGLPATKRNIRKVMSNACTTMEVRNHPDYIKNFDMNLLPEDILNSRHYIPNVQPSPDPEFAEIFSKAAFQPEFAPLFCSDEEMKGMCNAMVVSVQYDVLRDESILYAKKMERLEVGVEWKHYEKGYHGIFTIKGCELHDQVFGDVVQYVKKQFGMVQIEEEEKTDSLKQFADVVLRETSIETYKEDPRNNDSGFEDGTSSISSSDCQRTIKA</sequence>
<evidence type="ECO:0000313" key="1">
    <source>
        <dbReference type="Proteomes" id="UP000095286"/>
    </source>
</evidence>
<reference evidence="2" key="1">
    <citation type="submission" date="2016-11" db="UniProtKB">
        <authorList>
            <consortium name="WormBaseParasite"/>
        </authorList>
    </citation>
    <scope>IDENTIFICATION</scope>
    <source>
        <strain evidence="2">KR3021</strain>
    </source>
</reference>
<name>A0AC35TG40_9BILA</name>
<dbReference type="WBParaSite" id="RSKR_0000019300.1">
    <property type="protein sequence ID" value="RSKR_0000019300.1"/>
    <property type="gene ID" value="RSKR_0000019300"/>
</dbReference>